<sequence length="298" mass="34694">MMRLDLAKMRKSISKATDAEFEKTVLAAGDLHPEMLQILMEEANKRGREYPNLKELVQEYREKGYPEFFAGIGHAEIERTVQFLKERLPKKCTLYNYQLSHEMLGAQYLITQNVERKLQRIADMMREHLLIEEPIRIMMIDHIGAGKFEMIDNLSCIFINSDTLTQNFHQKVAILAHEMCHYYLIRKHGIIKEIDKENELLTEIGSVYIGFGFLLLKGYEENKIESGKKITTSRVGYISTEVVRKSIVSTAYARKQQPKWIVKNAGLAHKPYFYFKLRELRKQYKSAVRAKEASVAHS</sequence>
<gene>
    <name evidence="1" type="ORF">FUAX_04880</name>
</gene>
<proteinExistence type="predicted"/>
<dbReference type="AlphaFoldDB" id="A0AAU9CH14"/>
<keyword evidence="2" id="KW-1185">Reference proteome</keyword>
<name>A0AAU9CH14_9BACT</name>
<dbReference type="EMBL" id="AP025314">
    <property type="protein sequence ID" value="BDD08056.1"/>
    <property type="molecule type" value="Genomic_DNA"/>
</dbReference>
<reference evidence="1 2" key="1">
    <citation type="submission" date="2021-12" db="EMBL/GenBank/DDBJ databases">
        <title>Genome sequencing of bacteria with rrn-lacking chromosome and rrn-plasmid.</title>
        <authorList>
            <person name="Anda M."/>
            <person name="Iwasaki W."/>
        </authorList>
    </citation>
    <scope>NUCLEOTIDE SEQUENCE [LARGE SCALE GENOMIC DNA]</scope>
    <source>
        <strain evidence="1 2">DSM 100852</strain>
    </source>
</reference>
<protein>
    <submittedName>
        <fullName evidence="1">Uncharacterized protein</fullName>
    </submittedName>
</protein>
<dbReference type="KEGG" id="fax:FUAX_04880"/>
<organism evidence="1 2">
    <name type="scientific">Fulvitalea axinellae</name>
    <dbReference type="NCBI Taxonomy" id="1182444"/>
    <lineage>
        <taxon>Bacteria</taxon>
        <taxon>Pseudomonadati</taxon>
        <taxon>Bacteroidota</taxon>
        <taxon>Cytophagia</taxon>
        <taxon>Cytophagales</taxon>
        <taxon>Persicobacteraceae</taxon>
        <taxon>Fulvitalea</taxon>
    </lineage>
</organism>
<evidence type="ECO:0000313" key="2">
    <source>
        <dbReference type="Proteomes" id="UP001348817"/>
    </source>
</evidence>
<evidence type="ECO:0000313" key="1">
    <source>
        <dbReference type="EMBL" id="BDD08056.1"/>
    </source>
</evidence>
<dbReference type="Proteomes" id="UP001348817">
    <property type="component" value="Chromosome"/>
</dbReference>
<dbReference type="RefSeq" id="WP_338393343.1">
    <property type="nucleotide sequence ID" value="NZ_AP025314.1"/>
</dbReference>
<accession>A0AAU9CH14</accession>